<feature type="transmembrane region" description="Helical" evidence="7">
    <location>
        <begin position="532"/>
        <end position="549"/>
    </location>
</feature>
<dbReference type="Gene3D" id="3.40.50.300">
    <property type="entry name" value="P-loop containing nucleotide triphosphate hydrolases"/>
    <property type="match status" value="1"/>
</dbReference>
<feature type="transmembrane region" description="Helical" evidence="7">
    <location>
        <begin position="302"/>
        <end position="321"/>
    </location>
</feature>
<accession>A0A3L8SR41</accession>
<comment type="subcellular location">
    <subcellularLocation>
        <location evidence="1">Membrane</location>
        <topology evidence="1">Multi-pass membrane protein</topology>
    </subcellularLocation>
</comment>
<dbReference type="EMBL" id="QUSF01000008">
    <property type="protein sequence ID" value="RLW06928.1"/>
    <property type="molecule type" value="Genomic_DNA"/>
</dbReference>
<dbReference type="GO" id="GO:0005886">
    <property type="term" value="C:plasma membrane"/>
    <property type="evidence" value="ECO:0007669"/>
    <property type="project" value="TreeGrafter"/>
</dbReference>
<evidence type="ECO:0000313" key="10">
    <source>
        <dbReference type="Proteomes" id="UP000276834"/>
    </source>
</evidence>
<evidence type="ECO:0000256" key="4">
    <source>
        <dbReference type="ARBA" id="ARBA00022692"/>
    </source>
</evidence>
<keyword evidence="5 7" id="KW-1133">Transmembrane helix</keyword>
<dbReference type="GO" id="GO:0033344">
    <property type="term" value="P:cholesterol efflux"/>
    <property type="evidence" value="ECO:0007669"/>
    <property type="project" value="TreeGrafter"/>
</dbReference>
<feature type="transmembrane region" description="Helical" evidence="7">
    <location>
        <begin position="441"/>
        <end position="465"/>
    </location>
</feature>
<dbReference type="STRING" id="44316.ENSEGOP00005003235"/>
<feature type="transmembrane region" description="Helical" evidence="7">
    <location>
        <begin position="477"/>
        <end position="495"/>
    </location>
</feature>
<dbReference type="AlphaFoldDB" id="A0A3L8SR41"/>
<feature type="transmembrane region" description="Helical" evidence="7">
    <location>
        <begin position="592"/>
        <end position="617"/>
    </location>
</feature>
<protein>
    <recommendedName>
        <fullName evidence="8">ABC transporter domain-containing protein</fullName>
    </recommendedName>
</protein>
<dbReference type="Pfam" id="PF19055">
    <property type="entry name" value="ABC2_membrane_7"/>
    <property type="match status" value="1"/>
</dbReference>
<reference evidence="9 10" key="1">
    <citation type="journal article" date="2018" name="Proc. R. Soc. B">
        <title>A non-coding region near Follistatin controls head colour polymorphism in the Gouldian finch.</title>
        <authorList>
            <person name="Toomey M.B."/>
            <person name="Marques C.I."/>
            <person name="Andrade P."/>
            <person name="Araujo P.M."/>
            <person name="Sabatino S."/>
            <person name="Gazda M.A."/>
            <person name="Afonso S."/>
            <person name="Lopes R.J."/>
            <person name="Corbo J.C."/>
            <person name="Carneiro M."/>
        </authorList>
    </citation>
    <scope>NUCLEOTIDE SEQUENCE [LARGE SCALE GENOMIC DNA]</scope>
    <source>
        <strain evidence="9">Red01</strain>
        <tissue evidence="9">Muscle</tissue>
    </source>
</reference>
<dbReference type="InterPro" id="IPR003439">
    <property type="entry name" value="ABC_transporter-like_ATP-bd"/>
</dbReference>
<evidence type="ECO:0000256" key="5">
    <source>
        <dbReference type="ARBA" id="ARBA00022989"/>
    </source>
</evidence>
<dbReference type="Pfam" id="PF00005">
    <property type="entry name" value="ABC_tran"/>
    <property type="match status" value="1"/>
</dbReference>
<dbReference type="InterPro" id="IPR050352">
    <property type="entry name" value="ABCG_transporters"/>
</dbReference>
<comment type="caution">
    <text evidence="9">The sequence shown here is derived from an EMBL/GenBank/DDBJ whole genome shotgun (WGS) entry which is preliminary data.</text>
</comment>
<keyword evidence="6 7" id="KW-0472">Membrane</keyword>
<dbReference type="GO" id="GO:0005524">
    <property type="term" value="F:ATP binding"/>
    <property type="evidence" value="ECO:0007669"/>
    <property type="project" value="InterPro"/>
</dbReference>
<dbReference type="InterPro" id="IPR043926">
    <property type="entry name" value="ABCG_dom"/>
</dbReference>
<sequence>MKETTENVSLDDASWRQVMCEGRATKNQDTIFHSEEDNSLYFTYSGKSNVLEVKELNYQVNTASQIPWYENLAQMKMPWTWKSDPHSHVAVIQNLNLKVQSGQMLAIIGTTAGGKTSLLDVITCRDHGGKIKSGQVMINNKPSTPQLVRKCIAHVRQDDRLLPHLTVRETLLFVAKLRLPTFFSDSQRKKRCYLCTDVQMNSRLTPVTLGSPQVEDVIAELRLRQCANTRVGNENLRGVSGGERRRVSIGVQLLWNPGILILDEPTSGLDSFTAHNLVITLSRLARGNRLVLLSLHQPRSDIFQLFDLVLLMTSGLTVYCGTAKDMVQYFTELGYPCPRYSNPADFYVDLTSIDKQTAEKEMESKKRANTLASLFAEKVKHFDDFLWKATEGDNPETTVIKQRNSEEVINMPHHLNDQLPGALKQFTILLSRQVCNDFRDLSTLLIHGFEALLMSLLIGFLYYGHEKNGLSIRDTTALLYMIGALIPFTIILDVITKCHSERAMLYHDLEGGMYSVSPYFFAKILGELPEHCIFVVIYGIPIYWLANLVPEPQHFLLNFLLLWLAVYSAHAMALWVAALLPTLQLSAFLGNVLFTSFYLSGGFVITLNSLWTFPFWVSKISFLRWSFQGMVQVQFTDTTYEMTDRNITYQIPGKLVTQALHLDSHPLYVSYLVLAGIICSFLLLYYLSLRFIKQKSSQDW</sequence>
<proteinExistence type="inferred from homology"/>
<keyword evidence="10" id="KW-1185">Reference proteome</keyword>
<dbReference type="GO" id="GO:0140359">
    <property type="term" value="F:ABC-type transporter activity"/>
    <property type="evidence" value="ECO:0007669"/>
    <property type="project" value="InterPro"/>
</dbReference>
<keyword evidence="4 7" id="KW-0812">Transmembrane</keyword>
<evidence type="ECO:0000256" key="1">
    <source>
        <dbReference type="ARBA" id="ARBA00004141"/>
    </source>
</evidence>
<name>A0A3L8SR41_CHLGU</name>
<dbReference type="PANTHER" id="PTHR48041:SF71">
    <property type="entry name" value="ATP-BINDING CASSETTE SUB-FAMILY G MEMBER 8"/>
    <property type="match status" value="1"/>
</dbReference>
<evidence type="ECO:0000256" key="7">
    <source>
        <dbReference type="SAM" id="Phobius"/>
    </source>
</evidence>
<dbReference type="PANTHER" id="PTHR48041">
    <property type="entry name" value="ABC TRANSPORTER G FAMILY MEMBER 28"/>
    <property type="match status" value="1"/>
</dbReference>
<evidence type="ECO:0000313" key="9">
    <source>
        <dbReference type="EMBL" id="RLW06928.1"/>
    </source>
</evidence>
<feature type="domain" description="ABC transporter" evidence="8">
    <location>
        <begin position="75"/>
        <end position="339"/>
    </location>
</feature>
<dbReference type="PROSITE" id="PS50893">
    <property type="entry name" value="ABC_TRANSPORTER_2"/>
    <property type="match status" value="1"/>
</dbReference>
<dbReference type="Proteomes" id="UP000276834">
    <property type="component" value="Unassembled WGS sequence"/>
</dbReference>
<dbReference type="SUPFAM" id="SSF52540">
    <property type="entry name" value="P-loop containing nucleoside triphosphate hydrolases"/>
    <property type="match status" value="1"/>
</dbReference>
<evidence type="ECO:0000256" key="6">
    <source>
        <dbReference type="ARBA" id="ARBA00023136"/>
    </source>
</evidence>
<dbReference type="Pfam" id="PF01061">
    <property type="entry name" value="ABC2_membrane"/>
    <property type="match status" value="1"/>
</dbReference>
<gene>
    <name evidence="9" type="ORF">DV515_00004080</name>
</gene>
<dbReference type="InterPro" id="IPR013525">
    <property type="entry name" value="ABC2_TM"/>
</dbReference>
<dbReference type="GO" id="GO:0120020">
    <property type="term" value="F:cholesterol transfer activity"/>
    <property type="evidence" value="ECO:0007669"/>
    <property type="project" value="TreeGrafter"/>
</dbReference>
<feature type="transmembrane region" description="Helical" evidence="7">
    <location>
        <begin position="668"/>
        <end position="687"/>
    </location>
</feature>
<evidence type="ECO:0000259" key="8">
    <source>
        <dbReference type="PROSITE" id="PS50893"/>
    </source>
</evidence>
<dbReference type="CDD" id="cd03234">
    <property type="entry name" value="ABCG_White"/>
    <property type="match status" value="1"/>
</dbReference>
<feature type="transmembrane region" description="Helical" evidence="7">
    <location>
        <begin position="555"/>
        <end position="580"/>
    </location>
</feature>
<dbReference type="InterPro" id="IPR027417">
    <property type="entry name" value="P-loop_NTPase"/>
</dbReference>
<dbReference type="OrthoDB" id="66620at2759"/>
<dbReference type="GO" id="GO:0043235">
    <property type="term" value="C:receptor complex"/>
    <property type="evidence" value="ECO:0007669"/>
    <property type="project" value="TreeGrafter"/>
</dbReference>
<dbReference type="InterPro" id="IPR017871">
    <property type="entry name" value="ABC_transporter-like_CS"/>
</dbReference>
<dbReference type="PROSITE" id="PS00211">
    <property type="entry name" value="ABC_TRANSPORTER_1"/>
    <property type="match status" value="1"/>
</dbReference>
<dbReference type="GO" id="GO:0042632">
    <property type="term" value="P:cholesterol homeostasis"/>
    <property type="evidence" value="ECO:0007669"/>
    <property type="project" value="TreeGrafter"/>
</dbReference>
<organism evidence="9 10">
    <name type="scientific">Chloebia gouldiae</name>
    <name type="common">Gouldian finch</name>
    <name type="synonym">Erythrura gouldiae</name>
    <dbReference type="NCBI Taxonomy" id="44316"/>
    <lineage>
        <taxon>Eukaryota</taxon>
        <taxon>Metazoa</taxon>
        <taxon>Chordata</taxon>
        <taxon>Craniata</taxon>
        <taxon>Vertebrata</taxon>
        <taxon>Euteleostomi</taxon>
        <taxon>Archelosauria</taxon>
        <taxon>Archosauria</taxon>
        <taxon>Dinosauria</taxon>
        <taxon>Saurischia</taxon>
        <taxon>Theropoda</taxon>
        <taxon>Coelurosauria</taxon>
        <taxon>Aves</taxon>
        <taxon>Neognathae</taxon>
        <taxon>Neoaves</taxon>
        <taxon>Telluraves</taxon>
        <taxon>Australaves</taxon>
        <taxon>Passeriformes</taxon>
        <taxon>Passeroidea</taxon>
        <taxon>Passeridae</taxon>
        <taxon>Chloebia</taxon>
    </lineage>
</organism>
<evidence type="ECO:0000256" key="2">
    <source>
        <dbReference type="ARBA" id="ARBA00005814"/>
    </source>
</evidence>
<comment type="similarity">
    <text evidence="2">Belongs to the ABC transporter superfamily. ABCG family. Eye pigment precursor importer (TC 3.A.1.204) subfamily.</text>
</comment>
<keyword evidence="3" id="KW-0813">Transport</keyword>
<dbReference type="GO" id="GO:0016887">
    <property type="term" value="F:ATP hydrolysis activity"/>
    <property type="evidence" value="ECO:0007669"/>
    <property type="project" value="InterPro"/>
</dbReference>
<evidence type="ECO:0000256" key="3">
    <source>
        <dbReference type="ARBA" id="ARBA00022448"/>
    </source>
</evidence>